<keyword evidence="4" id="KW-0732">Signal</keyword>
<dbReference type="GO" id="GO:0098552">
    <property type="term" value="C:side of membrane"/>
    <property type="evidence" value="ECO:0007669"/>
    <property type="project" value="UniProtKB-KW"/>
</dbReference>
<organism evidence="12 13">
    <name type="scientific">Hyaloscypha bicolor E</name>
    <dbReference type="NCBI Taxonomy" id="1095630"/>
    <lineage>
        <taxon>Eukaryota</taxon>
        <taxon>Fungi</taxon>
        <taxon>Dikarya</taxon>
        <taxon>Ascomycota</taxon>
        <taxon>Pezizomycotina</taxon>
        <taxon>Leotiomycetes</taxon>
        <taxon>Helotiales</taxon>
        <taxon>Hyaloscyphaceae</taxon>
        <taxon>Hyaloscypha</taxon>
        <taxon>Hyaloscypha bicolor</taxon>
    </lineage>
</organism>
<gene>
    <name evidence="12" type="ORF">K444DRAFT_519584</name>
</gene>
<keyword evidence="10" id="KW-1133">Transmembrane helix</keyword>
<keyword evidence="8" id="KW-0449">Lipoprotein</keyword>
<dbReference type="GO" id="GO:0031505">
    <property type="term" value="P:fungal-type cell wall organization"/>
    <property type="evidence" value="ECO:0007669"/>
    <property type="project" value="TreeGrafter"/>
</dbReference>
<dbReference type="PANTHER" id="PTHR31468:SF2">
    <property type="entry name" value="1,3-BETA-GLUCANOSYLTRANSFERASE GAS1"/>
    <property type="match status" value="1"/>
</dbReference>
<dbReference type="STRING" id="1095630.A0A2J6TNM1"/>
<evidence type="ECO:0000259" key="11">
    <source>
        <dbReference type="SMART" id="SM00768"/>
    </source>
</evidence>
<dbReference type="InterPro" id="IPR012946">
    <property type="entry name" value="X8"/>
</dbReference>
<dbReference type="InParanoid" id="A0A2J6TNM1"/>
<keyword evidence="6" id="KW-1015">Disulfide bond</keyword>
<dbReference type="GO" id="GO:0071970">
    <property type="term" value="P:fungal-type cell wall (1-&gt;3)-beta-D-glucan biosynthetic process"/>
    <property type="evidence" value="ECO:0007669"/>
    <property type="project" value="TreeGrafter"/>
</dbReference>
<evidence type="ECO:0000256" key="2">
    <source>
        <dbReference type="ARBA" id="ARBA00004589"/>
    </source>
</evidence>
<feature type="region of interest" description="Disordered" evidence="9">
    <location>
        <begin position="185"/>
        <end position="209"/>
    </location>
</feature>
<dbReference type="InterPro" id="IPR004886">
    <property type="entry name" value="Glucanosyltransferase"/>
</dbReference>
<evidence type="ECO:0000256" key="4">
    <source>
        <dbReference type="ARBA" id="ARBA00022729"/>
    </source>
</evidence>
<dbReference type="SMART" id="SM00768">
    <property type="entry name" value="X8"/>
    <property type="match status" value="1"/>
</dbReference>
<dbReference type="PANTHER" id="PTHR31468">
    <property type="entry name" value="1,3-BETA-GLUCANOSYLTRANSFERASE GAS1"/>
    <property type="match status" value="1"/>
</dbReference>
<dbReference type="Pfam" id="PF07983">
    <property type="entry name" value="X8"/>
    <property type="match status" value="1"/>
</dbReference>
<evidence type="ECO:0000256" key="1">
    <source>
        <dbReference type="ARBA" id="ARBA00004196"/>
    </source>
</evidence>
<dbReference type="Gene3D" id="1.20.58.1040">
    <property type="match status" value="1"/>
</dbReference>
<feature type="domain" description="X8" evidence="11">
    <location>
        <begin position="76"/>
        <end position="167"/>
    </location>
</feature>
<feature type="transmembrane region" description="Helical" evidence="10">
    <location>
        <begin position="223"/>
        <end position="244"/>
    </location>
</feature>
<sequence>GFVSVVGTSVATMLDFNVLATQLHSASPTGTNSAQYTPVNTAKRTCPTVDSHWQVAPTGLPLTPSRDWCSCMVSTLSCQAKSTLTDGEISFNFGWICGGDGFGSCKGFTPDTTTGSYPDWGICNPIDKLSLAFNALYQHYGSQASACDFTGNATLMTPTKSMAACAPLLNVTVAAGTSTGGTAGPAATTASASGSTKTSNSPTASGAKKSSAAHVGLTPPFSFIVKGAGIYILGLIIIAGKIFIL</sequence>
<dbReference type="AlphaFoldDB" id="A0A2J6TNM1"/>
<feature type="non-terminal residue" evidence="12">
    <location>
        <position position="1"/>
    </location>
</feature>
<accession>A0A2J6TNM1</accession>
<dbReference type="GO" id="GO:0042124">
    <property type="term" value="F:1,3-beta-glucanosyltransferase activity"/>
    <property type="evidence" value="ECO:0007669"/>
    <property type="project" value="TreeGrafter"/>
</dbReference>
<comment type="subcellular location">
    <subcellularLocation>
        <location evidence="1">Cell envelope</location>
    </subcellularLocation>
    <subcellularLocation>
        <location evidence="2">Membrane</location>
        <topology evidence="2">Lipid-anchor</topology>
        <topology evidence="2">GPI-anchor</topology>
    </subcellularLocation>
</comment>
<keyword evidence="10" id="KW-0812">Transmembrane</keyword>
<dbReference type="RefSeq" id="XP_024741516.1">
    <property type="nucleotide sequence ID" value="XM_024873965.1"/>
</dbReference>
<dbReference type="OrthoDB" id="421038at2759"/>
<dbReference type="GeneID" id="36582045"/>
<evidence type="ECO:0000256" key="3">
    <source>
        <dbReference type="ARBA" id="ARBA00022622"/>
    </source>
</evidence>
<evidence type="ECO:0000256" key="10">
    <source>
        <dbReference type="SAM" id="Phobius"/>
    </source>
</evidence>
<evidence type="ECO:0000256" key="6">
    <source>
        <dbReference type="ARBA" id="ARBA00023157"/>
    </source>
</evidence>
<evidence type="ECO:0000256" key="8">
    <source>
        <dbReference type="ARBA" id="ARBA00023288"/>
    </source>
</evidence>
<evidence type="ECO:0000256" key="5">
    <source>
        <dbReference type="ARBA" id="ARBA00023136"/>
    </source>
</evidence>
<keyword evidence="5 10" id="KW-0472">Membrane</keyword>
<evidence type="ECO:0000313" key="12">
    <source>
        <dbReference type="EMBL" id="PMD64612.1"/>
    </source>
</evidence>
<reference evidence="12 13" key="1">
    <citation type="submission" date="2016-04" db="EMBL/GenBank/DDBJ databases">
        <title>A degradative enzymes factory behind the ericoid mycorrhizal symbiosis.</title>
        <authorList>
            <consortium name="DOE Joint Genome Institute"/>
            <person name="Martino E."/>
            <person name="Morin E."/>
            <person name="Grelet G."/>
            <person name="Kuo A."/>
            <person name="Kohler A."/>
            <person name="Daghino S."/>
            <person name="Barry K."/>
            <person name="Choi C."/>
            <person name="Cichocki N."/>
            <person name="Clum A."/>
            <person name="Copeland A."/>
            <person name="Hainaut M."/>
            <person name="Haridas S."/>
            <person name="Labutti K."/>
            <person name="Lindquist E."/>
            <person name="Lipzen A."/>
            <person name="Khouja H.-R."/>
            <person name="Murat C."/>
            <person name="Ohm R."/>
            <person name="Olson A."/>
            <person name="Spatafora J."/>
            <person name="Veneault-Fourrey C."/>
            <person name="Henrissat B."/>
            <person name="Grigoriev I."/>
            <person name="Martin F."/>
            <person name="Perotto S."/>
        </authorList>
    </citation>
    <scope>NUCLEOTIDE SEQUENCE [LARGE SCALE GENOMIC DNA]</scope>
    <source>
        <strain evidence="12 13">E</strain>
    </source>
</reference>
<keyword evidence="13" id="KW-1185">Reference proteome</keyword>
<keyword evidence="7" id="KW-0325">Glycoprotein</keyword>
<dbReference type="EMBL" id="KZ613747">
    <property type="protein sequence ID" value="PMD64612.1"/>
    <property type="molecule type" value="Genomic_DNA"/>
</dbReference>
<evidence type="ECO:0000256" key="9">
    <source>
        <dbReference type="SAM" id="MobiDB-lite"/>
    </source>
</evidence>
<proteinExistence type="predicted"/>
<dbReference type="Proteomes" id="UP000235371">
    <property type="component" value="Unassembled WGS sequence"/>
</dbReference>
<feature type="compositionally biased region" description="Low complexity" evidence="9">
    <location>
        <begin position="185"/>
        <end position="199"/>
    </location>
</feature>
<dbReference type="GO" id="GO:0005886">
    <property type="term" value="C:plasma membrane"/>
    <property type="evidence" value="ECO:0007669"/>
    <property type="project" value="TreeGrafter"/>
</dbReference>
<keyword evidence="3" id="KW-0336">GPI-anchor</keyword>
<evidence type="ECO:0000313" key="13">
    <source>
        <dbReference type="Proteomes" id="UP000235371"/>
    </source>
</evidence>
<name>A0A2J6TNM1_9HELO</name>
<protein>
    <submittedName>
        <fullName evidence="12">Carbohydrate-binding module family 43 protein</fullName>
    </submittedName>
</protein>
<evidence type="ECO:0000256" key="7">
    <source>
        <dbReference type="ARBA" id="ARBA00023180"/>
    </source>
</evidence>